<gene>
    <name evidence="8" type="ORF">DFQ06_0864</name>
</gene>
<dbReference type="GO" id="GO:0034755">
    <property type="term" value="P:iron ion transmembrane transport"/>
    <property type="evidence" value="ECO:0007669"/>
    <property type="project" value="TreeGrafter"/>
</dbReference>
<feature type="transmembrane region" description="Helical" evidence="7">
    <location>
        <begin position="52"/>
        <end position="74"/>
    </location>
</feature>
<keyword evidence="5 7" id="KW-1133">Transmembrane helix</keyword>
<evidence type="ECO:0000256" key="7">
    <source>
        <dbReference type="SAM" id="Phobius"/>
    </source>
</evidence>
<keyword evidence="2" id="KW-0813">Transport</keyword>
<organism evidence="8 9">
    <name type="scientific">Algibacter lectus</name>
    <dbReference type="NCBI Taxonomy" id="221126"/>
    <lineage>
        <taxon>Bacteria</taxon>
        <taxon>Pseudomonadati</taxon>
        <taxon>Bacteroidota</taxon>
        <taxon>Flavobacteriia</taxon>
        <taxon>Flavobacteriales</taxon>
        <taxon>Flavobacteriaceae</taxon>
        <taxon>Algibacter</taxon>
    </lineage>
</organism>
<dbReference type="Pfam" id="PF01566">
    <property type="entry name" value="Nramp"/>
    <property type="match status" value="1"/>
</dbReference>
<name>A0A4R8MJ43_9FLAO</name>
<dbReference type="NCBIfam" id="NF037982">
    <property type="entry name" value="Nramp_1"/>
    <property type="match status" value="1"/>
</dbReference>
<accession>A0A4R8MJ43</accession>
<dbReference type="AlphaFoldDB" id="A0A4R8MJ43"/>
<dbReference type="RefSeq" id="WP_133966166.1">
    <property type="nucleotide sequence ID" value="NZ_SORL01000007.1"/>
</dbReference>
<protein>
    <submittedName>
        <fullName evidence="8">Mn2+/Fe2+ NRAMP family transporter</fullName>
    </submittedName>
</protein>
<evidence type="ECO:0000256" key="1">
    <source>
        <dbReference type="ARBA" id="ARBA00004141"/>
    </source>
</evidence>
<comment type="caution">
    <text evidence="8">The sequence shown here is derived from an EMBL/GenBank/DDBJ whole genome shotgun (WGS) entry which is preliminary data.</text>
</comment>
<feature type="transmembrane region" description="Helical" evidence="7">
    <location>
        <begin position="208"/>
        <end position="229"/>
    </location>
</feature>
<feature type="transmembrane region" description="Helical" evidence="7">
    <location>
        <begin position="396"/>
        <end position="421"/>
    </location>
</feature>
<evidence type="ECO:0000256" key="5">
    <source>
        <dbReference type="ARBA" id="ARBA00022989"/>
    </source>
</evidence>
<dbReference type="GO" id="GO:0015086">
    <property type="term" value="F:cadmium ion transmembrane transporter activity"/>
    <property type="evidence" value="ECO:0007669"/>
    <property type="project" value="TreeGrafter"/>
</dbReference>
<feature type="transmembrane region" description="Helical" evidence="7">
    <location>
        <begin position="250"/>
        <end position="273"/>
    </location>
</feature>
<feature type="transmembrane region" description="Helical" evidence="7">
    <location>
        <begin position="14"/>
        <end position="32"/>
    </location>
</feature>
<sequence>MSELKEKKSLLQKIVAIVLGFGPGIFAIGYTIGTGSVTSMIVAGSKFNMQLLWVLLISCIFSGVLMFAYGNYALLTSETALYGFKKHLKFGKTLAILIIVGITFGQWNSLMGILGISSNIIYEILAINFEGLSAYKYETVLITAIIIIVTFYLLMLVGKYTFFEKILVVFVTLMGFSFVLSLCFVQPLSIDVVKGLLPTIPDVPGGKMLVAAFVGTTMASATFLSRPLFVKGKGWTIKNLDQQKKDSITAAILIFVISAVIMAVAAGALFYQGKEVSQVLDMANTLEPVAGKWAVSIFFFGALSAGLSSIFPCLLIAPLLIADYQSGELDTNSRQFRIITAVACLVALIGPAFGANPIEIQILSQVFNVFVLPIVVLGIILMLSSKKVMKDYKTSLGVYIGLYAALFFSLVISYNGIVALLEYF</sequence>
<dbReference type="PANTHER" id="PTHR11706:SF33">
    <property type="entry name" value="NATURAL RESISTANCE-ASSOCIATED MACROPHAGE PROTEIN 2"/>
    <property type="match status" value="1"/>
</dbReference>
<dbReference type="GO" id="GO:0015293">
    <property type="term" value="F:symporter activity"/>
    <property type="evidence" value="ECO:0007669"/>
    <property type="project" value="UniProtKB-KW"/>
</dbReference>
<feature type="transmembrane region" description="Helical" evidence="7">
    <location>
        <begin position="134"/>
        <end position="154"/>
    </location>
</feature>
<evidence type="ECO:0000256" key="2">
    <source>
        <dbReference type="ARBA" id="ARBA00022448"/>
    </source>
</evidence>
<dbReference type="EMBL" id="SORL01000007">
    <property type="protein sequence ID" value="TDY63965.1"/>
    <property type="molecule type" value="Genomic_DNA"/>
</dbReference>
<dbReference type="GO" id="GO:0005384">
    <property type="term" value="F:manganese ion transmembrane transporter activity"/>
    <property type="evidence" value="ECO:0007669"/>
    <property type="project" value="TreeGrafter"/>
</dbReference>
<feature type="transmembrane region" description="Helical" evidence="7">
    <location>
        <begin position="336"/>
        <end position="354"/>
    </location>
</feature>
<feature type="transmembrane region" description="Helical" evidence="7">
    <location>
        <begin position="366"/>
        <end position="384"/>
    </location>
</feature>
<dbReference type="InterPro" id="IPR001046">
    <property type="entry name" value="NRAMP_fam"/>
</dbReference>
<feature type="transmembrane region" description="Helical" evidence="7">
    <location>
        <begin position="166"/>
        <end position="188"/>
    </location>
</feature>
<keyword evidence="3 7" id="KW-0812">Transmembrane</keyword>
<reference evidence="8 9" key="1">
    <citation type="submission" date="2019-03" db="EMBL/GenBank/DDBJ databases">
        <title>Genomic Encyclopedia of Type Strains, Phase III (KMG-III): the genomes of soil and plant-associated and newly described type strains.</title>
        <authorList>
            <person name="Whitman W."/>
        </authorList>
    </citation>
    <scope>NUCLEOTIDE SEQUENCE [LARGE SCALE GENOMIC DNA]</scope>
    <source>
        <strain evidence="8 9">CECT 8301</strain>
    </source>
</reference>
<dbReference type="PANTHER" id="PTHR11706">
    <property type="entry name" value="SOLUTE CARRIER PROTEIN FAMILY 11 MEMBER"/>
    <property type="match status" value="1"/>
</dbReference>
<evidence type="ECO:0000256" key="6">
    <source>
        <dbReference type="ARBA" id="ARBA00023136"/>
    </source>
</evidence>
<dbReference type="GO" id="GO:0005886">
    <property type="term" value="C:plasma membrane"/>
    <property type="evidence" value="ECO:0007669"/>
    <property type="project" value="TreeGrafter"/>
</dbReference>
<keyword evidence="6 7" id="KW-0472">Membrane</keyword>
<comment type="subcellular location">
    <subcellularLocation>
        <location evidence="1">Membrane</location>
        <topology evidence="1">Multi-pass membrane protein</topology>
    </subcellularLocation>
</comment>
<dbReference type="Proteomes" id="UP000294824">
    <property type="component" value="Unassembled WGS sequence"/>
</dbReference>
<proteinExistence type="predicted"/>
<feature type="transmembrane region" description="Helical" evidence="7">
    <location>
        <begin position="94"/>
        <end position="122"/>
    </location>
</feature>
<evidence type="ECO:0000313" key="8">
    <source>
        <dbReference type="EMBL" id="TDY63965.1"/>
    </source>
</evidence>
<keyword evidence="9" id="KW-1185">Reference proteome</keyword>
<evidence type="ECO:0000256" key="4">
    <source>
        <dbReference type="ARBA" id="ARBA00022847"/>
    </source>
</evidence>
<feature type="transmembrane region" description="Helical" evidence="7">
    <location>
        <begin position="293"/>
        <end position="324"/>
    </location>
</feature>
<evidence type="ECO:0000313" key="9">
    <source>
        <dbReference type="Proteomes" id="UP000294824"/>
    </source>
</evidence>
<evidence type="ECO:0000256" key="3">
    <source>
        <dbReference type="ARBA" id="ARBA00022692"/>
    </source>
</evidence>
<keyword evidence="4" id="KW-0769">Symport</keyword>